<proteinExistence type="predicted"/>
<sequence>MLEKKFGVNFWRKNPEKFPKCREFGEDSGLPVPIPGDPYLTEPRFEGLVELALDIGFIGVSASDPDVGVCGGRRGGIGFWESEIDGVSETKNREEERNVE</sequence>
<dbReference type="Proteomes" id="UP001279734">
    <property type="component" value="Unassembled WGS sequence"/>
</dbReference>
<keyword evidence="2" id="KW-1185">Reference proteome</keyword>
<dbReference type="EMBL" id="BSYO01000022">
    <property type="protein sequence ID" value="GMH20767.1"/>
    <property type="molecule type" value="Genomic_DNA"/>
</dbReference>
<protein>
    <submittedName>
        <fullName evidence="1">Uncharacterized protein</fullName>
    </submittedName>
</protein>
<organism evidence="1 2">
    <name type="scientific">Nepenthes gracilis</name>
    <name type="common">Slender pitcher plant</name>
    <dbReference type="NCBI Taxonomy" id="150966"/>
    <lineage>
        <taxon>Eukaryota</taxon>
        <taxon>Viridiplantae</taxon>
        <taxon>Streptophyta</taxon>
        <taxon>Embryophyta</taxon>
        <taxon>Tracheophyta</taxon>
        <taxon>Spermatophyta</taxon>
        <taxon>Magnoliopsida</taxon>
        <taxon>eudicotyledons</taxon>
        <taxon>Gunneridae</taxon>
        <taxon>Pentapetalae</taxon>
        <taxon>Caryophyllales</taxon>
        <taxon>Nepenthaceae</taxon>
        <taxon>Nepenthes</taxon>
    </lineage>
</organism>
<evidence type="ECO:0000313" key="2">
    <source>
        <dbReference type="Proteomes" id="UP001279734"/>
    </source>
</evidence>
<name>A0AAD3T190_NEPGR</name>
<dbReference type="AlphaFoldDB" id="A0AAD3T190"/>
<gene>
    <name evidence="1" type="ORF">Nepgr_022609</name>
</gene>
<reference evidence="1" key="1">
    <citation type="submission" date="2023-05" db="EMBL/GenBank/DDBJ databases">
        <title>Nepenthes gracilis genome sequencing.</title>
        <authorList>
            <person name="Fukushima K."/>
        </authorList>
    </citation>
    <scope>NUCLEOTIDE SEQUENCE</scope>
    <source>
        <strain evidence="1">SING2019-196</strain>
    </source>
</reference>
<comment type="caution">
    <text evidence="1">The sequence shown here is derived from an EMBL/GenBank/DDBJ whole genome shotgun (WGS) entry which is preliminary data.</text>
</comment>
<evidence type="ECO:0000313" key="1">
    <source>
        <dbReference type="EMBL" id="GMH20767.1"/>
    </source>
</evidence>
<accession>A0AAD3T190</accession>